<dbReference type="Proteomes" id="UP000007799">
    <property type="component" value="Unassembled WGS sequence"/>
</dbReference>
<dbReference type="FunCoup" id="F2U6T0">
    <property type="interactions" value="1373"/>
</dbReference>
<evidence type="ECO:0000256" key="2">
    <source>
        <dbReference type="ARBA" id="ARBA00009758"/>
    </source>
</evidence>
<gene>
    <name evidence="4" type="ORF">PTSG_04167</name>
</gene>
<evidence type="ECO:0000256" key="3">
    <source>
        <dbReference type="ARBA" id="ARBA00022490"/>
    </source>
</evidence>
<dbReference type="PANTHER" id="PTHR10980">
    <property type="entry name" value="RHO GDP-DISSOCIATION INHIBITOR"/>
    <property type="match status" value="1"/>
</dbReference>
<keyword evidence="5" id="KW-1185">Reference proteome</keyword>
<evidence type="ECO:0008006" key="6">
    <source>
        <dbReference type="Google" id="ProtNLM"/>
    </source>
</evidence>
<keyword evidence="3" id="KW-0963">Cytoplasm</keyword>
<dbReference type="FunFam" id="2.70.50.30:FF:000001">
    <property type="entry name" value="Rho GDP-dissociation inhibitor 1"/>
    <property type="match status" value="1"/>
</dbReference>
<dbReference type="OrthoDB" id="1683373at2759"/>
<evidence type="ECO:0000256" key="1">
    <source>
        <dbReference type="ARBA" id="ARBA00004496"/>
    </source>
</evidence>
<dbReference type="EMBL" id="GL832963">
    <property type="protein sequence ID" value="EGD83562.1"/>
    <property type="molecule type" value="Genomic_DNA"/>
</dbReference>
<dbReference type="InterPro" id="IPR024792">
    <property type="entry name" value="RhoGDI_dom_sf"/>
</dbReference>
<dbReference type="GO" id="GO:0016020">
    <property type="term" value="C:membrane"/>
    <property type="evidence" value="ECO:0007669"/>
    <property type="project" value="TreeGrafter"/>
</dbReference>
<dbReference type="Gene3D" id="2.70.50.30">
    <property type="entry name" value="Coagulation Factor XIII, subunit A, domain 1"/>
    <property type="match status" value="1"/>
</dbReference>
<accession>F2U6T0</accession>
<sequence length="189" mass="21733">MADEEFQVENTPGYQAPKKVDLGTLQELDKDDEALNRWKAALLQGAETAKNTDDPRKVIVQAMIFHTNDHEDLVLDLTGDLSTLKEKSFTIKEGCQYRIKIDFKIQNEVVSGLRYVDAVYRKGVRVERNNFMLGSYGPKPETQTAMTPWQEMPSGMLARGHYKVKSKFIDDDGETHLAWEWTFDLKKSW</sequence>
<protein>
    <recommendedName>
        <fullName evidence="6">Rho GDP-dissociation inhibitor 1</fullName>
    </recommendedName>
</protein>
<reference evidence="4" key="1">
    <citation type="submission" date="2009-08" db="EMBL/GenBank/DDBJ databases">
        <title>Annotation of Salpingoeca rosetta.</title>
        <authorList>
            <consortium name="The Broad Institute Genome Sequencing Platform"/>
            <person name="Russ C."/>
            <person name="Cuomo C."/>
            <person name="Burger G."/>
            <person name="Gray M.W."/>
            <person name="Holland P.W.H."/>
            <person name="King N."/>
            <person name="Lang F.B.F."/>
            <person name="Roger A.J."/>
            <person name="Ruiz-Trillo I."/>
            <person name="Young S.K."/>
            <person name="Zeng Q."/>
            <person name="Gargeya S."/>
            <person name="Alvarado L."/>
            <person name="Berlin A."/>
            <person name="Chapman S.B."/>
            <person name="Chen Z."/>
            <person name="Freedman E."/>
            <person name="Gellesch M."/>
            <person name="Goldberg J."/>
            <person name="Griggs A."/>
            <person name="Gujja S."/>
            <person name="Heilman E."/>
            <person name="Heiman D."/>
            <person name="Howarth C."/>
            <person name="Mehta T."/>
            <person name="Neiman D."/>
            <person name="Pearson M."/>
            <person name="Roberts A."/>
            <person name="Saif S."/>
            <person name="Shea T."/>
            <person name="Shenoy N."/>
            <person name="Sisk P."/>
            <person name="Stolte C."/>
            <person name="Sykes S."/>
            <person name="White J."/>
            <person name="Yandava C."/>
            <person name="Haas B."/>
            <person name="Nusbaum C."/>
            <person name="Birren B."/>
        </authorList>
    </citation>
    <scope>NUCLEOTIDE SEQUENCE [LARGE SCALE GENOMIC DNA]</scope>
    <source>
        <strain evidence="4">ATCC 50818</strain>
    </source>
</reference>
<dbReference type="eggNOG" id="KOG3205">
    <property type="taxonomic scope" value="Eukaryota"/>
</dbReference>
<dbReference type="GO" id="GO:0005829">
    <property type="term" value="C:cytosol"/>
    <property type="evidence" value="ECO:0007669"/>
    <property type="project" value="TreeGrafter"/>
</dbReference>
<organism evidence="5">
    <name type="scientific">Salpingoeca rosetta (strain ATCC 50818 / BSB-021)</name>
    <dbReference type="NCBI Taxonomy" id="946362"/>
    <lineage>
        <taxon>Eukaryota</taxon>
        <taxon>Choanoflagellata</taxon>
        <taxon>Craspedida</taxon>
        <taxon>Salpingoecidae</taxon>
        <taxon>Salpingoeca</taxon>
    </lineage>
</organism>
<name>F2U6T0_SALR5</name>
<evidence type="ECO:0000313" key="4">
    <source>
        <dbReference type="EMBL" id="EGD83562.1"/>
    </source>
</evidence>
<dbReference type="KEGG" id="sre:PTSG_04167"/>
<dbReference type="InterPro" id="IPR014756">
    <property type="entry name" value="Ig_E-set"/>
</dbReference>
<evidence type="ECO:0000313" key="5">
    <source>
        <dbReference type="Proteomes" id="UP000007799"/>
    </source>
</evidence>
<dbReference type="PANTHER" id="PTHR10980:SF3">
    <property type="entry name" value="LD16419P"/>
    <property type="match status" value="1"/>
</dbReference>
<dbReference type="GO" id="GO:0007266">
    <property type="term" value="P:Rho protein signal transduction"/>
    <property type="evidence" value="ECO:0007669"/>
    <property type="project" value="InterPro"/>
</dbReference>
<dbReference type="GO" id="GO:0005094">
    <property type="term" value="F:Rho GDP-dissociation inhibitor activity"/>
    <property type="evidence" value="ECO:0007669"/>
    <property type="project" value="InterPro"/>
</dbReference>
<dbReference type="GeneID" id="16075645"/>
<dbReference type="STRING" id="946362.F2U6T0"/>
<proteinExistence type="inferred from homology"/>
<comment type="subcellular location">
    <subcellularLocation>
        <location evidence="1">Cytoplasm</location>
    </subcellularLocation>
</comment>
<comment type="similarity">
    <text evidence="2">Belongs to the Rho GDI family.</text>
</comment>
<dbReference type="Pfam" id="PF02115">
    <property type="entry name" value="Rho_GDI"/>
    <property type="match status" value="1"/>
</dbReference>
<dbReference type="OMA" id="YKPTAAK"/>
<dbReference type="AlphaFoldDB" id="F2U6T0"/>
<dbReference type="SUPFAM" id="SSF81296">
    <property type="entry name" value="E set domains"/>
    <property type="match status" value="1"/>
</dbReference>
<dbReference type="InParanoid" id="F2U6T0"/>
<dbReference type="PRINTS" id="PR00492">
    <property type="entry name" value="RHOGDI"/>
</dbReference>
<dbReference type="RefSeq" id="XP_004995066.1">
    <property type="nucleotide sequence ID" value="XM_004995009.1"/>
</dbReference>
<dbReference type="InterPro" id="IPR000406">
    <property type="entry name" value="Rho_GDI"/>
</dbReference>